<dbReference type="SUPFAM" id="SSF51445">
    <property type="entry name" value="(Trans)glycosidases"/>
    <property type="match status" value="1"/>
</dbReference>
<dbReference type="Gene3D" id="2.60.40.290">
    <property type="match status" value="1"/>
</dbReference>
<dbReference type="Gene3D" id="2.60.40.10">
    <property type="entry name" value="Immunoglobulins"/>
    <property type="match status" value="1"/>
</dbReference>
<dbReference type="InterPro" id="IPR014756">
    <property type="entry name" value="Ig_E-set"/>
</dbReference>
<evidence type="ECO:0000256" key="7">
    <source>
        <dbReference type="ARBA" id="ARBA00033000"/>
    </source>
</evidence>
<keyword evidence="5" id="KW-0326">Glycosidase</keyword>
<name>A0A502KYK5_9GAMM</name>
<keyword evidence="11" id="KW-1185">Reference proteome</keyword>
<proteinExistence type="inferred from homology"/>
<dbReference type="Gene3D" id="3.30.379.10">
    <property type="entry name" value="Chitobiase/beta-hexosaminidase domain 2-like"/>
    <property type="match status" value="1"/>
</dbReference>
<dbReference type="Proteomes" id="UP000315303">
    <property type="component" value="Unassembled WGS sequence"/>
</dbReference>
<dbReference type="PANTHER" id="PTHR22600:SF57">
    <property type="entry name" value="BETA-N-ACETYLHEXOSAMINIDASE"/>
    <property type="match status" value="1"/>
</dbReference>
<comment type="catalytic activity">
    <reaction evidence="1">
        <text>Hydrolysis of terminal non-reducing N-acetyl-D-hexosamine residues in N-acetyl-beta-D-hexosaminides.</text>
        <dbReference type="EC" id="3.2.1.52"/>
    </reaction>
</comment>
<dbReference type="SUPFAM" id="SSF81296">
    <property type="entry name" value="E set domains"/>
    <property type="match status" value="1"/>
</dbReference>
<dbReference type="InterPro" id="IPR008965">
    <property type="entry name" value="CBM2/CBM3_carb-bd_dom_sf"/>
</dbReference>
<feature type="active site" description="Proton donor" evidence="8">
    <location>
        <position position="598"/>
    </location>
</feature>
<comment type="caution">
    <text evidence="10">The sequence shown here is derived from an EMBL/GenBank/DDBJ whole genome shotgun (WGS) entry which is preliminary data.</text>
</comment>
<evidence type="ECO:0000313" key="11">
    <source>
        <dbReference type="Proteomes" id="UP000315303"/>
    </source>
</evidence>
<dbReference type="OrthoDB" id="9763537at2"/>
<evidence type="ECO:0000256" key="4">
    <source>
        <dbReference type="ARBA" id="ARBA00022801"/>
    </source>
</evidence>
<dbReference type="GO" id="GO:0005975">
    <property type="term" value="P:carbohydrate metabolic process"/>
    <property type="evidence" value="ECO:0007669"/>
    <property type="project" value="InterPro"/>
</dbReference>
<dbReference type="InterPro" id="IPR012291">
    <property type="entry name" value="CBM2_carb-bd_dom_sf"/>
</dbReference>
<dbReference type="GO" id="GO:0016020">
    <property type="term" value="C:membrane"/>
    <property type="evidence" value="ECO:0007669"/>
    <property type="project" value="TreeGrafter"/>
</dbReference>
<dbReference type="InterPro" id="IPR015883">
    <property type="entry name" value="Glyco_hydro_20_cat"/>
</dbReference>
<dbReference type="EMBL" id="SAWY01000020">
    <property type="protein sequence ID" value="TPH15265.1"/>
    <property type="molecule type" value="Genomic_DNA"/>
</dbReference>
<dbReference type="InterPro" id="IPR004866">
    <property type="entry name" value="CHB/HEX_N_dom"/>
</dbReference>
<gene>
    <name evidence="10" type="ORF">EPA86_10665</name>
</gene>
<dbReference type="InterPro" id="IPR013783">
    <property type="entry name" value="Ig-like_fold"/>
</dbReference>
<dbReference type="GO" id="GO:0030247">
    <property type="term" value="F:polysaccharide binding"/>
    <property type="evidence" value="ECO:0007669"/>
    <property type="project" value="InterPro"/>
</dbReference>
<dbReference type="Pfam" id="PF02838">
    <property type="entry name" value="Glyco_hydro_20b"/>
    <property type="match status" value="1"/>
</dbReference>
<dbReference type="PANTHER" id="PTHR22600">
    <property type="entry name" value="BETA-HEXOSAMINIDASE"/>
    <property type="match status" value="1"/>
</dbReference>
<dbReference type="InterPro" id="IPR015882">
    <property type="entry name" value="HEX_bac_N"/>
</dbReference>
<keyword evidence="4" id="KW-0378">Hydrolase</keyword>
<evidence type="ECO:0000256" key="1">
    <source>
        <dbReference type="ARBA" id="ARBA00001231"/>
    </source>
</evidence>
<evidence type="ECO:0000259" key="9">
    <source>
        <dbReference type="SMART" id="SM01081"/>
    </source>
</evidence>
<dbReference type="PRINTS" id="PR00738">
    <property type="entry name" value="GLHYDRLASE20"/>
</dbReference>
<protein>
    <recommendedName>
        <fullName evidence="3">beta-N-acetylhexosaminidase</fullName>
        <ecNumber evidence="3">3.2.1.52</ecNumber>
    </recommendedName>
    <alternativeName>
        <fullName evidence="6">Beta-N-acetylhexosaminidase</fullName>
    </alternativeName>
    <alternativeName>
        <fullName evidence="7">N-acetyl-beta-glucosaminidase</fullName>
    </alternativeName>
</protein>
<dbReference type="Pfam" id="PF03173">
    <property type="entry name" value="CHB_HEX"/>
    <property type="match status" value="1"/>
</dbReference>
<dbReference type="SUPFAM" id="SSF49384">
    <property type="entry name" value="Carbohydrate-binding domain"/>
    <property type="match status" value="1"/>
</dbReference>
<dbReference type="SUPFAM" id="SSF55545">
    <property type="entry name" value="beta-N-acetylhexosaminidase-like domain"/>
    <property type="match status" value="1"/>
</dbReference>
<organism evidence="10 11">
    <name type="scientific">Litorilituus lipolyticus</name>
    <dbReference type="NCBI Taxonomy" id="2491017"/>
    <lineage>
        <taxon>Bacteria</taxon>
        <taxon>Pseudomonadati</taxon>
        <taxon>Pseudomonadota</taxon>
        <taxon>Gammaproteobacteria</taxon>
        <taxon>Alteromonadales</taxon>
        <taxon>Colwelliaceae</taxon>
        <taxon>Litorilituus</taxon>
    </lineage>
</organism>
<evidence type="ECO:0000256" key="8">
    <source>
        <dbReference type="PIRSR" id="PIRSR625705-1"/>
    </source>
</evidence>
<dbReference type="Pfam" id="PF03174">
    <property type="entry name" value="CHB_HEX_C"/>
    <property type="match status" value="1"/>
</dbReference>
<dbReference type="AlphaFoldDB" id="A0A502KYK5"/>
<dbReference type="InterPro" id="IPR004867">
    <property type="entry name" value="CHB_C_dom"/>
</dbReference>
<sequence>MENQVLYVKKTVHWLTLFAELKKQIKLSSILVCTLLASCSEPSDIKANKTYEGSAEAVEQSTLSQQQLDKLAQNLQVKYKFLSNIETNCPPLKGKDVEYCYGAEILLSSDSDALLTVAQQSWQLNYSQVYPVYASESDEFSLVHLNGDIHQVTPKVSFKGFKAGKKYRIKLWVKSTLISEKELMPNYWLSALPLKPAVIASTKAVIDEETGLEIQPYVVPFTDTVKQIKSSPKDINQYASVNWLYDNEPNLAHAGEKATQEKQATAQDVKYAIIPTPKSVHISQPAAELDLSAGLHFSLEGAIQFSDIEAAISRLNFLGIKTNENKQGVEVSIKINAQKADDWQQGHYQLSITQSSIEIVSQEPTGAFYALQSLSSLLRLESNTVPLMEIEDQPHYQYRGQHVDVARNFHSKEFIFSLIKQMAAYKLNKLHLHLAEDEGWRLELPSLPELTQISSRRCMSLDDKHCLQPQLGGADAKERDGYYGVEDYIEIIKLAKAHHIQVIPSLDMPGHSRAAIKAMEARYHYYMSQENEQEAKRYLLTDFDDKTQYSSIQNYNDNTLNICMESTYAFVDRVLDDLQKIHHSAGQPLEVYHIGADETAGAWVDSPVCQALVENKENNVDDFKHLGAHFIERVSHMVQSRGIAVGGWNDGLKETKVENMPTEVYSYIWDALPWGAHQQVSEQAHRNWNIILSTPDVLYFDFPYQIDPKERGYHWASRRVTTRSLFNFMPDNLPIHAEFRVDTLGQAFSSDDTKQLNENGQVVHQPLPKNYQVSGIQGQLWSETVRSQQQAEYMVFPRLLALAERAWHKAHWSVPYDYSGKIYDRQTNQFSNDLKQARDQQWLAFSRAIGQKELAKLDKAGVFYRVPTPGAKWQEGKLKTNIALQGLPIEYKDNAGNWHAIEEKLPRNKPLAVRAKTADKQRAGRAMTLP</sequence>
<accession>A0A502KYK5</accession>
<evidence type="ECO:0000313" key="10">
    <source>
        <dbReference type="EMBL" id="TPH15265.1"/>
    </source>
</evidence>
<dbReference type="GO" id="GO:0030203">
    <property type="term" value="P:glycosaminoglycan metabolic process"/>
    <property type="evidence" value="ECO:0007669"/>
    <property type="project" value="TreeGrafter"/>
</dbReference>
<evidence type="ECO:0000256" key="6">
    <source>
        <dbReference type="ARBA" id="ARBA00030512"/>
    </source>
</evidence>
<dbReference type="GO" id="GO:0004563">
    <property type="term" value="F:beta-N-acetylhexosaminidase activity"/>
    <property type="evidence" value="ECO:0007669"/>
    <property type="project" value="UniProtKB-EC"/>
</dbReference>
<dbReference type="InterPro" id="IPR017853">
    <property type="entry name" value="GH"/>
</dbReference>
<dbReference type="SMART" id="SM01081">
    <property type="entry name" value="CHB_HEX"/>
    <property type="match status" value="1"/>
</dbReference>
<evidence type="ECO:0000256" key="3">
    <source>
        <dbReference type="ARBA" id="ARBA00012663"/>
    </source>
</evidence>
<reference evidence="10 11" key="1">
    <citation type="submission" date="2019-01" db="EMBL/GenBank/DDBJ databases">
        <title>Litorilituus lipolytica sp. nov., isolated from intertidal sand of the Yellow Sea in China.</title>
        <authorList>
            <person name="Liu A."/>
        </authorList>
    </citation>
    <scope>NUCLEOTIDE SEQUENCE [LARGE SCALE GENOMIC DNA]</scope>
    <source>
        <strain evidence="10 11">RZ04</strain>
    </source>
</reference>
<dbReference type="EC" id="3.2.1.52" evidence="3"/>
<evidence type="ECO:0000256" key="5">
    <source>
        <dbReference type="ARBA" id="ARBA00023295"/>
    </source>
</evidence>
<dbReference type="InterPro" id="IPR029018">
    <property type="entry name" value="Hex-like_dom2"/>
</dbReference>
<feature type="domain" description="Chitobiase/beta-hexosaminidases N-terminal" evidence="9">
    <location>
        <begin position="73"/>
        <end position="243"/>
    </location>
</feature>
<evidence type="ECO:0000256" key="2">
    <source>
        <dbReference type="ARBA" id="ARBA00006285"/>
    </source>
</evidence>
<dbReference type="Gene3D" id="3.20.20.80">
    <property type="entry name" value="Glycosidases"/>
    <property type="match status" value="1"/>
</dbReference>
<dbReference type="InterPro" id="IPR025705">
    <property type="entry name" value="Beta_hexosaminidase_sua/sub"/>
</dbReference>
<comment type="similarity">
    <text evidence="2">Belongs to the glycosyl hydrolase 20 family.</text>
</comment>
<dbReference type="Pfam" id="PF00728">
    <property type="entry name" value="Glyco_hydro_20"/>
    <property type="match status" value="1"/>
</dbReference>
<dbReference type="CDD" id="cd02847">
    <property type="entry name" value="E_set_Chitobiase_C"/>
    <property type="match status" value="1"/>
</dbReference>